<sequence>MADSQEKQTTESKVEEKESKAPEVNGECNEKDAAAQQTEENGEKKAATEQPPAKEMRAVVLTAFGGLKSIKVMKKPEPSVGEGEVLIRVKAWR</sequence>
<reference evidence="2" key="1">
    <citation type="submission" date="2013-04" db="EMBL/GenBank/DDBJ databases">
        <authorList>
            <person name="Qu J."/>
            <person name="Murali S.C."/>
            <person name="Bandaranaike D."/>
            <person name="Bellair M."/>
            <person name="Blankenburg K."/>
            <person name="Chao H."/>
            <person name="Dinh H."/>
            <person name="Doddapaneni H."/>
            <person name="Downs B."/>
            <person name="Dugan-Rocha S."/>
            <person name="Elkadiri S."/>
            <person name="Gnanaolivu R.D."/>
            <person name="Hernandez B."/>
            <person name="Javaid M."/>
            <person name="Jayaseelan J.C."/>
            <person name="Lee S."/>
            <person name="Li M."/>
            <person name="Ming W."/>
            <person name="Munidasa M."/>
            <person name="Muniz J."/>
            <person name="Nguyen L."/>
            <person name="Ongeri F."/>
            <person name="Osuji N."/>
            <person name="Pu L.-L."/>
            <person name="Puazo M."/>
            <person name="Qu C."/>
            <person name="Quiroz J."/>
            <person name="Raj R."/>
            <person name="Weissenberger G."/>
            <person name="Xin Y."/>
            <person name="Zou X."/>
            <person name="Han Y."/>
            <person name="Richards S."/>
            <person name="Worley K."/>
            <person name="Muzny D."/>
            <person name="Gibbs R."/>
        </authorList>
    </citation>
    <scope>NUCLEOTIDE SEQUENCE</scope>
    <source>
        <strain evidence="2">Sampled in the wild</strain>
    </source>
</reference>
<gene>
    <name evidence="2" type="ORF">J437_LFUL013767</name>
</gene>
<dbReference type="SUPFAM" id="SSF50129">
    <property type="entry name" value="GroES-like"/>
    <property type="match status" value="1"/>
</dbReference>
<feature type="compositionally biased region" description="Basic and acidic residues" evidence="1">
    <location>
        <begin position="1"/>
        <end position="21"/>
    </location>
</feature>
<keyword evidence="3" id="KW-1185">Reference proteome</keyword>
<evidence type="ECO:0000256" key="1">
    <source>
        <dbReference type="SAM" id="MobiDB-lite"/>
    </source>
</evidence>
<feature type="compositionally biased region" description="Basic and acidic residues" evidence="1">
    <location>
        <begin position="41"/>
        <end position="54"/>
    </location>
</feature>
<dbReference type="AlphaFoldDB" id="A0A8K0P2M5"/>
<dbReference type="OrthoDB" id="203908at2759"/>
<evidence type="ECO:0000313" key="2">
    <source>
        <dbReference type="EMBL" id="KAG8233555.1"/>
    </source>
</evidence>
<dbReference type="EMBL" id="KZ308727">
    <property type="protein sequence ID" value="KAG8233555.1"/>
    <property type="molecule type" value="Genomic_DNA"/>
</dbReference>
<reference evidence="2" key="2">
    <citation type="submission" date="2017-10" db="EMBL/GenBank/DDBJ databases">
        <title>Ladona fulva Genome sequencing and assembly.</title>
        <authorList>
            <person name="Murali S."/>
            <person name="Richards S."/>
            <person name="Bandaranaike D."/>
            <person name="Bellair M."/>
            <person name="Blankenburg K."/>
            <person name="Chao H."/>
            <person name="Dinh H."/>
            <person name="Doddapaneni H."/>
            <person name="Dugan-Rocha S."/>
            <person name="Elkadiri S."/>
            <person name="Gnanaolivu R."/>
            <person name="Hernandez B."/>
            <person name="Skinner E."/>
            <person name="Javaid M."/>
            <person name="Lee S."/>
            <person name="Li M."/>
            <person name="Ming W."/>
            <person name="Munidasa M."/>
            <person name="Muniz J."/>
            <person name="Nguyen L."/>
            <person name="Hughes D."/>
            <person name="Osuji N."/>
            <person name="Pu L.-L."/>
            <person name="Puazo M."/>
            <person name="Qu C."/>
            <person name="Quiroz J."/>
            <person name="Raj R."/>
            <person name="Weissenberger G."/>
            <person name="Xin Y."/>
            <person name="Zou X."/>
            <person name="Han Y."/>
            <person name="Worley K."/>
            <person name="Muzny D."/>
            <person name="Gibbs R."/>
        </authorList>
    </citation>
    <scope>NUCLEOTIDE SEQUENCE</scope>
    <source>
        <strain evidence="2">Sampled in the wild</strain>
    </source>
</reference>
<proteinExistence type="predicted"/>
<protein>
    <submittedName>
        <fullName evidence="2">Uncharacterized protein</fullName>
    </submittedName>
</protein>
<comment type="caution">
    <text evidence="2">The sequence shown here is derived from an EMBL/GenBank/DDBJ whole genome shotgun (WGS) entry which is preliminary data.</text>
</comment>
<feature type="region of interest" description="Disordered" evidence="1">
    <location>
        <begin position="1"/>
        <end position="54"/>
    </location>
</feature>
<evidence type="ECO:0000313" key="3">
    <source>
        <dbReference type="Proteomes" id="UP000792457"/>
    </source>
</evidence>
<organism evidence="2 3">
    <name type="scientific">Ladona fulva</name>
    <name type="common">Scarce chaser dragonfly</name>
    <name type="synonym">Libellula fulva</name>
    <dbReference type="NCBI Taxonomy" id="123851"/>
    <lineage>
        <taxon>Eukaryota</taxon>
        <taxon>Metazoa</taxon>
        <taxon>Ecdysozoa</taxon>
        <taxon>Arthropoda</taxon>
        <taxon>Hexapoda</taxon>
        <taxon>Insecta</taxon>
        <taxon>Pterygota</taxon>
        <taxon>Palaeoptera</taxon>
        <taxon>Odonata</taxon>
        <taxon>Epiprocta</taxon>
        <taxon>Anisoptera</taxon>
        <taxon>Libelluloidea</taxon>
        <taxon>Libellulidae</taxon>
        <taxon>Ladona</taxon>
    </lineage>
</organism>
<dbReference type="Proteomes" id="UP000792457">
    <property type="component" value="Unassembled WGS sequence"/>
</dbReference>
<dbReference type="Gene3D" id="3.90.180.10">
    <property type="entry name" value="Medium-chain alcohol dehydrogenases, catalytic domain"/>
    <property type="match status" value="1"/>
</dbReference>
<dbReference type="InterPro" id="IPR011032">
    <property type="entry name" value="GroES-like_sf"/>
</dbReference>
<name>A0A8K0P2M5_LADFU</name>
<accession>A0A8K0P2M5</accession>